<keyword evidence="3" id="KW-1185">Reference proteome</keyword>
<feature type="transmembrane region" description="Helical" evidence="1">
    <location>
        <begin position="188"/>
        <end position="205"/>
    </location>
</feature>
<dbReference type="RefSeq" id="WP_219796462.1">
    <property type="nucleotide sequence ID" value="NZ_CP080095.1"/>
</dbReference>
<gene>
    <name evidence="2" type="ORF">KZJ38_13920</name>
</gene>
<organism evidence="2 3">
    <name type="scientific">Paraburkholderia edwinii</name>
    <dbReference type="NCBI Taxonomy" id="2861782"/>
    <lineage>
        <taxon>Bacteria</taxon>
        <taxon>Pseudomonadati</taxon>
        <taxon>Pseudomonadota</taxon>
        <taxon>Betaproteobacteria</taxon>
        <taxon>Burkholderiales</taxon>
        <taxon>Burkholderiaceae</taxon>
        <taxon>Paraburkholderia</taxon>
    </lineage>
</organism>
<evidence type="ECO:0000313" key="3">
    <source>
        <dbReference type="Proteomes" id="UP000826462"/>
    </source>
</evidence>
<evidence type="ECO:0000313" key="2">
    <source>
        <dbReference type="EMBL" id="QYD67451.1"/>
    </source>
</evidence>
<proteinExistence type="predicted"/>
<feature type="transmembrane region" description="Helical" evidence="1">
    <location>
        <begin position="157"/>
        <end position="176"/>
    </location>
</feature>
<sequence>MGEAHAASRTSAAFPAIEAPAHLPRLPSLPLSRASRSRLLSGLKRITAVAATVYDLRLLLLLLFLLLFELLLLLELVLLLLLRFFRRLLLAGFNIFLVLRGVDLLLLEALLLFGTFLRLLRGLPMRLVELTLEVRLLLIVRLLIGRRLRRADAALRLIDRMLALFLLVGLLVGRTLRRFGLALRLVERMLALLVFEGLLVARVLRGALRRIRVVLRLFERLLLVTLTGVLGALFVVERKLLAANVGLDRAHLVARLVHAMIDEERVVAVVPLDRELVVVFRTAIVELFLARRECLVRGRNLRRVGCVGGISRIRALPGIDTAGRCTRYTRPDLRRLLRVGRQRQGKRHMERACRDHARAASTLDGSRRTVRKT</sequence>
<name>A0ABX8UFX0_9BURK</name>
<dbReference type="EMBL" id="CP080095">
    <property type="protein sequence ID" value="QYD67451.1"/>
    <property type="molecule type" value="Genomic_DNA"/>
</dbReference>
<keyword evidence="1" id="KW-0812">Transmembrane</keyword>
<feature type="transmembrane region" description="Helical" evidence="1">
    <location>
        <begin position="88"/>
        <end position="113"/>
    </location>
</feature>
<protein>
    <submittedName>
        <fullName evidence="2">Uncharacterized protein</fullName>
    </submittedName>
</protein>
<feature type="transmembrane region" description="Helical" evidence="1">
    <location>
        <begin position="58"/>
        <end position="81"/>
    </location>
</feature>
<reference evidence="2 3" key="1">
    <citation type="submission" date="2021-07" db="EMBL/GenBank/DDBJ databases">
        <title>Paraburkholderia edwinii protects Aspergillus sp. from phenazines by acting as a toxin sponge.</title>
        <authorList>
            <person name="Dahlstrom K.M."/>
            <person name="Newman D.K."/>
        </authorList>
    </citation>
    <scope>NUCLEOTIDE SEQUENCE [LARGE SCALE GENOMIC DNA]</scope>
    <source>
        <strain evidence="2 3">Pe01</strain>
    </source>
</reference>
<feature type="transmembrane region" description="Helical" evidence="1">
    <location>
        <begin position="217"/>
        <end position="236"/>
    </location>
</feature>
<evidence type="ECO:0000256" key="1">
    <source>
        <dbReference type="SAM" id="Phobius"/>
    </source>
</evidence>
<keyword evidence="1" id="KW-0472">Membrane</keyword>
<keyword evidence="1" id="KW-1133">Transmembrane helix</keyword>
<dbReference type="Proteomes" id="UP000826462">
    <property type="component" value="Chromosome 1"/>
</dbReference>
<accession>A0ABX8UFX0</accession>